<feature type="transmembrane region" description="Helical" evidence="1">
    <location>
        <begin position="180"/>
        <end position="201"/>
    </location>
</feature>
<keyword evidence="1" id="KW-0812">Transmembrane</keyword>
<comment type="caution">
    <text evidence="2">The sequence shown here is derived from an EMBL/GenBank/DDBJ whole genome shotgun (WGS) entry which is preliminary data.</text>
</comment>
<reference evidence="2 3" key="1">
    <citation type="journal article" date="2019" name="Int. J. Syst. Evol. Microbiol.">
        <title>The Global Catalogue of Microorganisms (GCM) 10K type strain sequencing project: providing services to taxonomists for standard genome sequencing and annotation.</title>
        <authorList>
            <consortium name="The Broad Institute Genomics Platform"/>
            <consortium name="The Broad Institute Genome Sequencing Center for Infectious Disease"/>
            <person name="Wu L."/>
            <person name="Ma J."/>
        </authorList>
    </citation>
    <scope>NUCLEOTIDE SEQUENCE [LARGE SCALE GENOMIC DNA]</scope>
    <source>
        <strain evidence="2 3">JCM 15309</strain>
    </source>
</reference>
<feature type="transmembrane region" description="Helical" evidence="1">
    <location>
        <begin position="12"/>
        <end position="37"/>
    </location>
</feature>
<dbReference type="Proteomes" id="UP001500571">
    <property type="component" value="Unassembled WGS sequence"/>
</dbReference>
<accession>A0ABN2QEE3</accession>
<evidence type="ECO:0008006" key="4">
    <source>
        <dbReference type="Google" id="ProtNLM"/>
    </source>
</evidence>
<organism evidence="2 3">
    <name type="scientific">Nocardioides panacihumi</name>
    <dbReference type="NCBI Taxonomy" id="400774"/>
    <lineage>
        <taxon>Bacteria</taxon>
        <taxon>Bacillati</taxon>
        <taxon>Actinomycetota</taxon>
        <taxon>Actinomycetes</taxon>
        <taxon>Propionibacteriales</taxon>
        <taxon>Nocardioidaceae</taxon>
        <taxon>Nocardioides</taxon>
    </lineage>
</organism>
<evidence type="ECO:0000256" key="1">
    <source>
        <dbReference type="SAM" id="Phobius"/>
    </source>
</evidence>
<keyword evidence="1" id="KW-0472">Membrane</keyword>
<gene>
    <name evidence="2" type="ORF">GCM10009798_06980</name>
</gene>
<dbReference type="SUPFAM" id="SSF50242">
    <property type="entry name" value="TIMP-like"/>
    <property type="match status" value="1"/>
</dbReference>
<sequence>MIWSDGPVLRRALALTVTVCAVAVCAVAVCAVLGVVLGPQTSYAAPGCPRPAPAVAVQRATVVFTGVVTSATPSGTSFVHNVKVDRVYKGQVTTAEVRVRTTGGTCGLGRLTPDERYVVMAMPDGDSWLAGPRSGTAPASDALLARVQSLLGQGTAPTKAPTTPKQVTYQQVGADHPRPFLRVAAPGFALILVGLLGLVVARRWGRVPA</sequence>
<protein>
    <recommendedName>
        <fullName evidence="4">Secreted protein</fullName>
    </recommendedName>
</protein>
<keyword evidence="1" id="KW-1133">Transmembrane helix</keyword>
<name>A0ABN2QEE3_9ACTN</name>
<proteinExistence type="predicted"/>
<evidence type="ECO:0000313" key="2">
    <source>
        <dbReference type="EMBL" id="GAA1950291.1"/>
    </source>
</evidence>
<dbReference type="Gene3D" id="2.40.50.120">
    <property type="match status" value="1"/>
</dbReference>
<keyword evidence="3" id="KW-1185">Reference proteome</keyword>
<dbReference type="EMBL" id="BAAAPB010000001">
    <property type="protein sequence ID" value="GAA1950291.1"/>
    <property type="molecule type" value="Genomic_DNA"/>
</dbReference>
<evidence type="ECO:0000313" key="3">
    <source>
        <dbReference type="Proteomes" id="UP001500571"/>
    </source>
</evidence>
<dbReference type="InterPro" id="IPR008993">
    <property type="entry name" value="TIMP-like_OB-fold"/>
</dbReference>